<dbReference type="SUPFAM" id="SSF46785">
    <property type="entry name" value="Winged helix' DNA-binding domain"/>
    <property type="match status" value="1"/>
</dbReference>
<reference evidence="2 3" key="1">
    <citation type="submission" date="2019-12" db="EMBL/GenBank/DDBJ databases">
        <title>Genomic-based taxomic classification of the family Erythrobacteraceae.</title>
        <authorList>
            <person name="Xu L."/>
        </authorList>
    </citation>
    <scope>NUCLEOTIDE SEQUENCE [LARGE SCALE GENOMIC DNA]</scope>
    <source>
        <strain evidence="2 3">S36</strain>
    </source>
</reference>
<dbReference type="PANTHER" id="PTHR33164:SF89">
    <property type="entry name" value="MARR FAMILY REGULATORY PROTEIN"/>
    <property type="match status" value="1"/>
</dbReference>
<dbReference type="InterPro" id="IPR036390">
    <property type="entry name" value="WH_DNA-bd_sf"/>
</dbReference>
<dbReference type="PANTHER" id="PTHR33164">
    <property type="entry name" value="TRANSCRIPTIONAL REGULATOR, MARR FAMILY"/>
    <property type="match status" value="1"/>
</dbReference>
<dbReference type="OrthoDB" id="8228089at2"/>
<dbReference type="Proteomes" id="UP000469430">
    <property type="component" value="Unassembled WGS sequence"/>
</dbReference>
<dbReference type="InterPro" id="IPR000835">
    <property type="entry name" value="HTH_MarR-typ"/>
</dbReference>
<dbReference type="GO" id="GO:0003700">
    <property type="term" value="F:DNA-binding transcription factor activity"/>
    <property type="evidence" value="ECO:0007669"/>
    <property type="project" value="InterPro"/>
</dbReference>
<dbReference type="Gene3D" id="1.10.10.10">
    <property type="entry name" value="Winged helix-like DNA-binding domain superfamily/Winged helix DNA-binding domain"/>
    <property type="match status" value="1"/>
</dbReference>
<dbReference type="Pfam" id="PF12802">
    <property type="entry name" value="MarR_2"/>
    <property type="match status" value="1"/>
</dbReference>
<dbReference type="RefSeq" id="WP_161389349.1">
    <property type="nucleotide sequence ID" value="NZ_JBHSCP010000001.1"/>
</dbReference>
<name>A0A6I4TR76_9SPHN</name>
<organism evidence="2 3">
    <name type="scientific">Croceibacterium xixiisoli</name>
    <dbReference type="NCBI Taxonomy" id="1476466"/>
    <lineage>
        <taxon>Bacteria</taxon>
        <taxon>Pseudomonadati</taxon>
        <taxon>Pseudomonadota</taxon>
        <taxon>Alphaproteobacteria</taxon>
        <taxon>Sphingomonadales</taxon>
        <taxon>Erythrobacteraceae</taxon>
        <taxon>Croceibacterium</taxon>
    </lineage>
</organism>
<accession>A0A6I4TR76</accession>
<feature type="domain" description="HTH marR-type" evidence="1">
    <location>
        <begin position="1"/>
        <end position="150"/>
    </location>
</feature>
<dbReference type="SMART" id="SM00347">
    <property type="entry name" value="HTH_MARR"/>
    <property type="match status" value="1"/>
</dbReference>
<dbReference type="InterPro" id="IPR036388">
    <property type="entry name" value="WH-like_DNA-bd_sf"/>
</dbReference>
<evidence type="ECO:0000313" key="3">
    <source>
        <dbReference type="Proteomes" id="UP000469430"/>
    </source>
</evidence>
<dbReference type="PROSITE" id="PS50995">
    <property type="entry name" value="HTH_MARR_2"/>
    <property type="match status" value="1"/>
</dbReference>
<dbReference type="InterPro" id="IPR039422">
    <property type="entry name" value="MarR/SlyA-like"/>
</dbReference>
<dbReference type="PRINTS" id="PR00598">
    <property type="entry name" value="HTHMARR"/>
</dbReference>
<dbReference type="GO" id="GO:0006950">
    <property type="term" value="P:response to stress"/>
    <property type="evidence" value="ECO:0007669"/>
    <property type="project" value="TreeGrafter"/>
</dbReference>
<sequence>MESDASKPQTTIEWGLLGQSIGPRIRLLRNALTARSISASAPYGLPTGSLTVLALIAANTGSSQTALARSAGLNKSALVGIVDELEARGLAARDRSERDRRRNSLSVTPEGEEVMRTLFTAVTTNEAPIRDALGQQDMTLLLSLLDRAIEAVQEADG</sequence>
<comment type="caution">
    <text evidence="2">The sequence shown here is derived from an EMBL/GenBank/DDBJ whole genome shotgun (WGS) entry which is preliminary data.</text>
</comment>
<dbReference type="AlphaFoldDB" id="A0A6I4TR76"/>
<dbReference type="EMBL" id="WTYJ01000001">
    <property type="protein sequence ID" value="MXO97630.1"/>
    <property type="molecule type" value="Genomic_DNA"/>
</dbReference>
<protein>
    <submittedName>
        <fullName evidence="2">MarR family transcriptional regulator</fullName>
    </submittedName>
</protein>
<evidence type="ECO:0000259" key="1">
    <source>
        <dbReference type="PROSITE" id="PS50995"/>
    </source>
</evidence>
<keyword evidence="3" id="KW-1185">Reference proteome</keyword>
<gene>
    <name evidence="2" type="ORF">GRI97_01330</name>
</gene>
<proteinExistence type="predicted"/>
<evidence type="ECO:0000313" key="2">
    <source>
        <dbReference type="EMBL" id="MXO97630.1"/>
    </source>
</evidence>